<gene>
    <name evidence="1" type="ORF">CBI38_05545</name>
</gene>
<dbReference type="Proteomes" id="UP000245711">
    <property type="component" value="Chromosome"/>
</dbReference>
<keyword evidence="2" id="KW-1185">Reference proteome</keyword>
<accession>A0A2S2BR62</accession>
<dbReference type="OrthoDB" id="4381177at2"/>
<sequence length="76" mass="9094">MDTDSAMIDFAVKWRHWDGGPDEDIFVEFGIPAYQFFFRLRRLLSTHRWHQLTPHLITQLTDICERRLHVPQTRAG</sequence>
<name>A0A2S2BR62_9NOCA</name>
<dbReference type="KEGG" id="roz:CBI38_05545"/>
<dbReference type="Pfam" id="PF11662">
    <property type="entry name" value="DUF3263"/>
    <property type="match status" value="1"/>
</dbReference>
<dbReference type="AlphaFoldDB" id="A0A2S2BR62"/>
<dbReference type="EMBL" id="CP021354">
    <property type="protein sequence ID" value="AWK71116.1"/>
    <property type="molecule type" value="Genomic_DNA"/>
</dbReference>
<reference evidence="1 2" key="1">
    <citation type="submission" date="2017-05" db="EMBL/GenBank/DDBJ databases">
        <title>Isolation of Rhodococcus sp. S2-17 biodegrading of BP-3.</title>
        <authorList>
            <person name="Lee Y."/>
            <person name="Kim K.H."/>
            <person name="Chun B.H."/>
            <person name="Jung H.S."/>
            <person name="Jeon C.O."/>
        </authorList>
    </citation>
    <scope>NUCLEOTIDE SEQUENCE [LARGE SCALE GENOMIC DNA]</scope>
    <source>
        <strain evidence="1 2">S2-17</strain>
    </source>
</reference>
<organism evidence="1 2">
    <name type="scientific">Rhodococcus oxybenzonivorans</name>
    <dbReference type="NCBI Taxonomy" id="1990687"/>
    <lineage>
        <taxon>Bacteria</taxon>
        <taxon>Bacillati</taxon>
        <taxon>Actinomycetota</taxon>
        <taxon>Actinomycetes</taxon>
        <taxon>Mycobacteriales</taxon>
        <taxon>Nocardiaceae</taxon>
        <taxon>Rhodococcus</taxon>
    </lineage>
</organism>
<evidence type="ECO:0000313" key="2">
    <source>
        <dbReference type="Proteomes" id="UP000245711"/>
    </source>
</evidence>
<dbReference type="InterPro" id="IPR021678">
    <property type="entry name" value="DUF3263"/>
</dbReference>
<evidence type="ECO:0008006" key="3">
    <source>
        <dbReference type="Google" id="ProtNLM"/>
    </source>
</evidence>
<proteinExistence type="predicted"/>
<evidence type="ECO:0000313" key="1">
    <source>
        <dbReference type="EMBL" id="AWK71116.1"/>
    </source>
</evidence>
<dbReference type="RefSeq" id="WP_109327066.1">
    <property type="nucleotide sequence ID" value="NZ_CP021354.1"/>
</dbReference>
<protein>
    <recommendedName>
        <fullName evidence="3">DUF3263 domain-containing protein</fullName>
    </recommendedName>
</protein>